<dbReference type="AlphaFoldDB" id="A0A6A6R7S3"/>
<dbReference type="EMBL" id="MU004183">
    <property type="protein sequence ID" value="KAF2500611.1"/>
    <property type="molecule type" value="Genomic_DNA"/>
</dbReference>
<evidence type="ECO:0000313" key="2">
    <source>
        <dbReference type="EMBL" id="KAF2500611.1"/>
    </source>
</evidence>
<sequence length="58" mass="6552">MGTYRRNNRGCCQLLKREKLLATQTIRAYGKTNSKPMREDQAEHKRLPGSPGCVLGCD</sequence>
<keyword evidence="3" id="KW-1185">Reference proteome</keyword>
<name>A0A6A6R7S3_9PEZI</name>
<reference evidence="2" key="1">
    <citation type="journal article" date="2020" name="Stud. Mycol.">
        <title>101 Dothideomycetes genomes: a test case for predicting lifestyles and emergence of pathogens.</title>
        <authorList>
            <person name="Haridas S."/>
            <person name="Albert R."/>
            <person name="Binder M."/>
            <person name="Bloem J."/>
            <person name="Labutti K."/>
            <person name="Salamov A."/>
            <person name="Andreopoulos B."/>
            <person name="Baker S."/>
            <person name="Barry K."/>
            <person name="Bills G."/>
            <person name="Bluhm B."/>
            <person name="Cannon C."/>
            <person name="Castanera R."/>
            <person name="Culley D."/>
            <person name="Daum C."/>
            <person name="Ezra D."/>
            <person name="Gonzalez J."/>
            <person name="Henrissat B."/>
            <person name="Kuo A."/>
            <person name="Liang C."/>
            <person name="Lipzen A."/>
            <person name="Lutzoni F."/>
            <person name="Magnuson J."/>
            <person name="Mondo S."/>
            <person name="Nolan M."/>
            <person name="Ohm R."/>
            <person name="Pangilinan J."/>
            <person name="Park H.-J."/>
            <person name="Ramirez L."/>
            <person name="Alfaro M."/>
            <person name="Sun H."/>
            <person name="Tritt A."/>
            <person name="Yoshinaga Y."/>
            <person name="Zwiers L.-H."/>
            <person name="Turgeon B."/>
            <person name="Goodwin S."/>
            <person name="Spatafora J."/>
            <person name="Crous P."/>
            <person name="Grigoriev I."/>
        </authorList>
    </citation>
    <scope>NUCLEOTIDE SEQUENCE</scope>
    <source>
        <strain evidence="2">CBS 269.34</strain>
    </source>
</reference>
<protein>
    <submittedName>
        <fullName evidence="2">Uncharacterized protein</fullName>
    </submittedName>
</protein>
<evidence type="ECO:0000256" key="1">
    <source>
        <dbReference type="SAM" id="MobiDB-lite"/>
    </source>
</evidence>
<accession>A0A6A6R7S3</accession>
<proteinExistence type="predicted"/>
<gene>
    <name evidence="2" type="ORF">BU16DRAFT_523392</name>
</gene>
<feature type="compositionally biased region" description="Basic and acidic residues" evidence="1">
    <location>
        <begin position="36"/>
        <end position="46"/>
    </location>
</feature>
<evidence type="ECO:0000313" key="3">
    <source>
        <dbReference type="Proteomes" id="UP000799750"/>
    </source>
</evidence>
<organism evidence="2 3">
    <name type="scientific">Lophium mytilinum</name>
    <dbReference type="NCBI Taxonomy" id="390894"/>
    <lineage>
        <taxon>Eukaryota</taxon>
        <taxon>Fungi</taxon>
        <taxon>Dikarya</taxon>
        <taxon>Ascomycota</taxon>
        <taxon>Pezizomycotina</taxon>
        <taxon>Dothideomycetes</taxon>
        <taxon>Pleosporomycetidae</taxon>
        <taxon>Mytilinidiales</taxon>
        <taxon>Mytilinidiaceae</taxon>
        <taxon>Lophium</taxon>
    </lineage>
</organism>
<dbReference type="Proteomes" id="UP000799750">
    <property type="component" value="Unassembled WGS sequence"/>
</dbReference>
<feature type="region of interest" description="Disordered" evidence="1">
    <location>
        <begin position="29"/>
        <end position="58"/>
    </location>
</feature>